<dbReference type="EMBL" id="BKCJ011409277">
    <property type="protein sequence ID" value="GFD30962.1"/>
    <property type="molecule type" value="Genomic_DNA"/>
</dbReference>
<protein>
    <submittedName>
        <fullName evidence="1">Uncharacterized protein</fullName>
    </submittedName>
</protein>
<gene>
    <name evidence="1" type="ORF">Tci_902931</name>
</gene>
<feature type="non-terminal residue" evidence="1">
    <location>
        <position position="61"/>
    </location>
</feature>
<evidence type="ECO:0000313" key="1">
    <source>
        <dbReference type="EMBL" id="GFD30962.1"/>
    </source>
</evidence>
<reference evidence="1" key="1">
    <citation type="journal article" date="2019" name="Sci. Rep.">
        <title>Draft genome of Tanacetum cinerariifolium, the natural source of mosquito coil.</title>
        <authorList>
            <person name="Yamashiro T."/>
            <person name="Shiraishi A."/>
            <person name="Satake H."/>
            <person name="Nakayama K."/>
        </authorList>
    </citation>
    <scope>NUCLEOTIDE SEQUENCE</scope>
</reference>
<dbReference type="AlphaFoldDB" id="A0A699V6L2"/>
<proteinExistence type="predicted"/>
<organism evidence="1">
    <name type="scientific">Tanacetum cinerariifolium</name>
    <name type="common">Dalmatian daisy</name>
    <name type="synonym">Chrysanthemum cinerariifolium</name>
    <dbReference type="NCBI Taxonomy" id="118510"/>
    <lineage>
        <taxon>Eukaryota</taxon>
        <taxon>Viridiplantae</taxon>
        <taxon>Streptophyta</taxon>
        <taxon>Embryophyta</taxon>
        <taxon>Tracheophyta</taxon>
        <taxon>Spermatophyta</taxon>
        <taxon>Magnoliopsida</taxon>
        <taxon>eudicotyledons</taxon>
        <taxon>Gunneridae</taxon>
        <taxon>Pentapetalae</taxon>
        <taxon>asterids</taxon>
        <taxon>campanulids</taxon>
        <taxon>Asterales</taxon>
        <taxon>Asteraceae</taxon>
        <taxon>Asteroideae</taxon>
        <taxon>Anthemideae</taxon>
        <taxon>Anthemidinae</taxon>
        <taxon>Tanacetum</taxon>
    </lineage>
</organism>
<comment type="caution">
    <text evidence="1">The sequence shown here is derived from an EMBL/GenBank/DDBJ whole genome shotgun (WGS) entry which is preliminary data.</text>
</comment>
<accession>A0A699V6L2</accession>
<name>A0A699V6L2_TANCI</name>
<sequence>MLVVLDDAIRDFYHHMSEVRVDRIVGIDTTQRQIEADQMVASEKRDGMAKSIRSLRSENLK</sequence>